<dbReference type="PANTHER" id="PTHR43690">
    <property type="entry name" value="NARDILYSIN"/>
    <property type="match status" value="1"/>
</dbReference>
<evidence type="ECO:0000259" key="8">
    <source>
        <dbReference type="Pfam" id="PF00675"/>
    </source>
</evidence>
<feature type="domain" description="Coenzyme PQQ synthesis protein F-like C-terminal lobe" evidence="11">
    <location>
        <begin position="773"/>
        <end position="869"/>
    </location>
</feature>
<dbReference type="Gramene" id="EOY09254">
    <property type="protein sequence ID" value="EOY09254"/>
    <property type="gene ID" value="TCM_024665"/>
</dbReference>
<dbReference type="FunFam" id="3.30.830.10:FF:000005">
    <property type="entry name" value="nardilysin isoform X1"/>
    <property type="match status" value="1"/>
</dbReference>
<dbReference type="GO" id="GO:0005829">
    <property type="term" value="C:cytosol"/>
    <property type="evidence" value="ECO:0000318"/>
    <property type="project" value="GO_Central"/>
</dbReference>
<keyword evidence="4" id="KW-0479">Metal-binding</keyword>
<evidence type="ECO:0000256" key="2">
    <source>
        <dbReference type="ARBA" id="ARBA00007261"/>
    </source>
</evidence>
<dbReference type="GO" id="GO:0004222">
    <property type="term" value="F:metalloendopeptidase activity"/>
    <property type="evidence" value="ECO:0000318"/>
    <property type="project" value="GO_Central"/>
</dbReference>
<dbReference type="eggNOG" id="KOG0959">
    <property type="taxonomic scope" value="Eukaryota"/>
</dbReference>
<dbReference type="FunFam" id="3.30.830.10:FF:000028">
    <property type="entry name" value="Insulin-degrading enzyme-like 1 peroxisomal"/>
    <property type="match status" value="1"/>
</dbReference>
<dbReference type="FunFam" id="3.30.830.10:FF:000004">
    <property type="entry name" value="Putative insulin-degrading enzyme"/>
    <property type="match status" value="1"/>
</dbReference>
<gene>
    <name evidence="12" type="ORF">TCM_024665</name>
</gene>
<dbReference type="Gene3D" id="3.30.830.10">
    <property type="entry name" value="Metalloenzyme, LuxS/M16 peptidase-like"/>
    <property type="match status" value="4"/>
</dbReference>
<evidence type="ECO:0000313" key="12">
    <source>
        <dbReference type="EMBL" id="EOY09254.1"/>
    </source>
</evidence>
<evidence type="ECO:0000256" key="4">
    <source>
        <dbReference type="ARBA" id="ARBA00022723"/>
    </source>
</evidence>
<keyword evidence="7" id="KW-0482">Metalloprotease</keyword>
<feature type="domain" description="Peptidase M16 middle/third" evidence="10">
    <location>
        <begin position="379"/>
        <end position="658"/>
    </location>
</feature>
<keyword evidence="6" id="KW-0862">Zinc</keyword>
<proteinExistence type="inferred from homology"/>
<dbReference type="AlphaFoldDB" id="A0A061F417"/>
<dbReference type="GO" id="GO:0046872">
    <property type="term" value="F:metal ion binding"/>
    <property type="evidence" value="ECO:0007669"/>
    <property type="project" value="UniProtKB-KW"/>
</dbReference>
<keyword evidence="3" id="KW-0645">Protease</keyword>
<evidence type="ECO:0000313" key="13">
    <source>
        <dbReference type="Proteomes" id="UP000026915"/>
    </source>
</evidence>
<name>A0A061F417_THECC</name>
<dbReference type="GO" id="GO:0005739">
    <property type="term" value="C:mitochondrion"/>
    <property type="evidence" value="ECO:0000318"/>
    <property type="project" value="GO_Central"/>
</dbReference>
<sequence length="968" mass="112579">MAHVTEIDEEIVKPRTDKREYRRIVLGNSLQVLLICDPDTDKSAACMYVSIGHLSDPDGCEGLAHLLMRMLPYSSEKYPWEDSFSEYISEHGGYTNSVLYAEWTSYFFDISNDCFEEALERFSQFFIKPLMSAEAATREITTIESAYQNDLLSDGQRMYQLQKHLNRESHPFHRCGAGNWYTLNVKPKAKGLDIRHELLKFYEANYSANLMHLVVYTKESLDKVQSLVENKFQDIRNSNLFGFQSTGLPFTSEHRSVLVKAVPIKERHKLTVAWPTTPSWHHYKEGPCDYLGLVIGHKGEGSVYYILQKLGWATKLIAGEGKWTLEFSFFGVTIDLTDAGHEHMQDIVGLLFKYIQLLNETSVCKRIFEELSVVRETTFHYQDKIQPIDYVVRIASNMKKYPPKDWLVGSSLPSNFDPDLVQMFLREFSPENVRIFWESKKFKGDTEKVEPWYGTAYSVEKITTLMIQKWMSSAPSDNLQLPAPNKFIPTNLSLKVAQEKVKFPVLLRKSSYSKLWYKQDTMFSVPKAFVKIEFNCPHVRKSPRAEVLGNIFVQLLRDYLNEHAYYAEIAGLDYSISRTDRGFEVTVFGYNDKLNTLLETVVDKIANFEAKPDKFSITKEMTTKGINNFKYENPFQLAKEYHSLILRDIRWPWKEKLDVLPRLEVEDLVKFTPIMFSRVLLECFVAGNMERDEAISIIQHVESIFFGGSNPKCQPLFPSLHLTNEVVKFGRGVSYLYSIQGLNPSNENSALLHYIQVHRDDFILNVKLQLFCLIAKEPAYHQLSSIEQLGYINDFYRSIDFGIHGVVFLIQSTVKNPRDIDSRVEAFLEMFENKINEMTNDEFTRNVNALIDIKLEKHKNLREESEFYWREIINGTLKFDRREAEVEALRQVTQQEFIDFFNEYIKVGSHRKKTLSVRVYGKKHLSEYRSEKSEPLQLHSLRIDDILSFRRSQPHYGSFKGSFSNMKL</sequence>
<dbReference type="InterPro" id="IPR032632">
    <property type="entry name" value="Peptidase_M16_M"/>
</dbReference>
<evidence type="ECO:0000256" key="1">
    <source>
        <dbReference type="ARBA" id="ARBA00001947"/>
    </source>
</evidence>
<dbReference type="MEROPS" id="M16.A02"/>
<dbReference type="PANTHER" id="PTHR43690:SF18">
    <property type="entry name" value="INSULIN-DEGRADING ENZYME-RELATED"/>
    <property type="match status" value="1"/>
</dbReference>
<comment type="similarity">
    <text evidence="2">Belongs to the peptidase M16 family.</text>
</comment>
<evidence type="ECO:0000256" key="3">
    <source>
        <dbReference type="ARBA" id="ARBA00022670"/>
    </source>
</evidence>
<keyword evidence="13" id="KW-1185">Reference proteome</keyword>
<dbReference type="GO" id="GO:0051603">
    <property type="term" value="P:proteolysis involved in protein catabolic process"/>
    <property type="evidence" value="ECO:0000318"/>
    <property type="project" value="GO_Central"/>
</dbReference>
<comment type="cofactor">
    <cofactor evidence="1">
        <name>Zn(2+)</name>
        <dbReference type="ChEBI" id="CHEBI:29105"/>
    </cofactor>
</comment>
<evidence type="ECO:0000256" key="7">
    <source>
        <dbReference type="ARBA" id="ARBA00023049"/>
    </source>
</evidence>
<evidence type="ECO:0000259" key="9">
    <source>
        <dbReference type="Pfam" id="PF05193"/>
    </source>
</evidence>
<dbReference type="InParanoid" id="A0A061F417"/>
<evidence type="ECO:0000256" key="6">
    <source>
        <dbReference type="ARBA" id="ARBA00022833"/>
    </source>
</evidence>
<dbReference type="InterPro" id="IPR050626">
    <property type="entry name" value="Peptidase_M16"/>
</dbReference>
<dbReference type="InterPro" id="IPR007863">
    <property type="entry name" value="Peptidase_M16_C"/>
</dbReference>
<dbReference type="Pfam" id="PF00675">
    <property type="entry name" value="Peptidase_M16"/>
    <property type="match status" value="1"/>
</dbReference>
<keyword evidence="5" id="KW-0378">Hydrolase</keyword>
<dbReference type="Pfam" id="PF16187">
    <property type="entry name" value="Peptidase_M16_M"/>
    <property type="match status" value="1"/>
</dbReference>
<dbReference type="SUPFAM" id="SSF63411">
    <property type="entry name" value="LuxS/MPP-like metallohydrolase"/>
    <property type="match status" value="4"/>
</dbReference>
<dbReference type="InterPro" id="IPR011765">
    <property type="entry name" value="Pept_M16_N"/>
</dbReference>
<dbReference type="InterPro" id="IPR054734">
    <property type="entry name" value="PqqF-like_C_4"/>
</dbReference>
<dbReference type="EMBL" id="CM001883">
    <property type="protein sequence ID" value="EOY09254.1"/>
    <property type="molecule type" value="Genomic_DNA"/>
</dbReference>
<dbReference type="InterPro" id="IPR011249">
    <property type="entry name" value="Metalloenz_LuxS/M16"/>
</dbReference>
<dbReference type="FunFam" id="3.30.830.10:FF:000003">
    <property type="entry name" value="Insulin-degrading enzyme"/>
    <property type="match status" value="1"/>
</dbReference>
<dbReference type="Pfam" id="PF22456">
    <property type="entry name" value="PqqF-like_C_4"/>
    <property type="match status" value="1"/>
</dbReference>
<accession>A0A061F417</accession>
<feature type="domain" description="Peptidase M16 C-terminal" evidence="9">
    <location>
        <begin position="195"/>
        <end position="370"/>
    </location>
</feature>
<dbReference type="STRING" id="3641.A0A061F417"/>
<dbReference type="Proteomes" id="UP000026915">
    <property type="component" value="Chromosome 5"/>
</dbReference>
<dbReference type="HOGENOM" id="CLU_004639_1_1_1"/>
<protein>
    <submittedName>
        <fullName evidence="12">Insulinase (Peptidase family M16) family protein</fullName>
    </submittedName>
</protein>
<evidence type="ECO:0000259" key="11">
    <source>
        <dbReference type="Pfam" id="PF22456"/>
    </source>
</evidence>
<feature type="domain" description="Peptidase M16 N-terminal" evidence="8">
    <location>
        <begin position="32"/>
        <end position="165"/>
    </location>
</feature>
<evidence type="ECO:0000259" key="10">
    <source>
        <dbReference type="Pfam" id="PF16187"/>
    </source>
</evidence>
<dbReference type="GO" id="GO:0043171">
    <property type="term" value="P:peptide catabolic process"/>
    <property type="evidence" value="ECO:0000318"/>
    <property type="project" value="GO_Central"/>
</dbReference>
<reference evidence="12 13" key="1">
    <citation type="journal article" date="2013" name="Genome Biol.">
        <title>The genome sequence of the most widely cultivated cacao type and its use to identify candidate genes regulating pod color.</title>
        <authorList>
            <person name="Motamayor J.C."/>
            <person name="Mockaitis K."/>
            <person name="Schmutz J."/>
            <person name="Haiminen N."/>
            <person name="Iii D.L."/>
            <person name="Cornejo O."/>
            <person name="Findley S.D."/>
            <person name="Zheng P."/>
            <person name="Utro F."/>
            <person name="Royaert S."/>
            <person name="Saski C."/>
            <person name="Jenkins J."/>
            <person name="Podicheti R."/>
            <person name="Zhao M."/>
            <person name="Scheffler B.E."/>
            <person name="Stack J.C."/>
            <person name="Feltus F.A."/>
            <person name="Mustiga G.M."/>
            <person name="Amores F."/>
            <person name="Phillips W."/>
            <person name="Marelli J.P."/>
            <person name="May G.D."/>
            <person name="Shapiro H."/>
            <person name="Ma J."/>
            <person name="Bustamante C.D."/>
            <person name="Schnell R.J."/>
            <person name="Main D."/>
            <person name="Gilbert D."/>
            <person name="Parida L."/>
            <person name="Kuhn D.N."/>
        </authorList>
    </citation>
    <scope>NUCLEOTIDE SEQUENCE [LARGE SCALE GENOMIC DNA]</scope>
    <source>
        <strain evidence="13">cv. Matina 1-6</strain>
    </source>
</reference>
<organism evidence="12 13">
    <name type="scientific">Theobroma cacao</name>
    <name type="common">Cacao</name>
    <name type="synonym">Cocoa</name>
    <dbReference type="NCBI Taxonomy" id="3641"/>
    <lineage>
        <taxon>Eukaryota</taxon>
        <taxon>Viridiplantae</taxon>
        <taxon>Streptophyta</taxon>
        <taxon>Embryophyta</taxon>
        <taxon>Tracheophyta</taxon>
        <taxon>Spermatophyta</taxon>
        <taxon>Magnoliopsida</taxon>
        <taxon>eudicotyledons</taxon>
        <taxon>Gunneridae</taxon>
        <taxon>Pentapetalae</taxon>
        <taxon>rosids</taxon>
        <taxon>malvids</taxon>
        <taxon>Malvales</taxon>
        <taxon>Malvaceae</taxon>
        <taxon>Byttnerioideae</taxon>
        <taxon>Theobroma</taxon>
    </lineage>
</organism>
<evidence type="ECO:0000256" key="5">
    <source>
        <dbReference type="ARBA" id="ARBA00022801"/>
    </source>
</evidence>
<dbReference type="Pfam" id="PF05193">
    <property type="entry name" value="Peptidase_M16_C"/>
    <property type="match status" value="1"/>
</dbReference>